<dbReference type="AlphaFoldDB" id="E4KQ77"/>
<comment type="caution">
    <text evidence="5">The sequence shown here is derived from an EMBL/GenBank/DDBJ whole genome shotgun (WGS) entry which is preliminary data.</text>
</comment>
<dbReference type="InterPro" id="IPR001310">
    <property type="entry name" value="Histidine_triad_HIT"/>
</dbReference>
<dbReference type="PANTHER" id="PTHR46648:SF1">
    <property type="entry name" value="ADENOSINE 5'-MONOPHOSPHORAMIDASE HNT1"/>
    <property type="match status" value="1"/>
</dbReference>
<accession>E4KQ77</accession>
<dbReference type="Pfam" id="PF01230">
    <property type="entry name" value="HIT"/>
    <property type="match status" value="1"/>
</dbReference>
<dbReference type="GO" id="GO:0003824">
    <property type="term" value="F:catalytic activity"/>
    <property type="evidence" value="ECO:0007669"/>
    <property type="project" value="InterPro"/>
</dbReference>
<evidence type="ECO:0000313" key="6">
    <source>
        <dbReference type="Proteomes" id="UP000005990"/>
    </source>
</evidence>
<evidence type="ECO:0000256" key="2">
    <source>
        <dbReference type="PIRSR" id="PIRSR601310-3"/>
    </source>
</evidence>
<dbReference type="InterPro" id="IPR036265">
    <property type="entry name" value="HIT-like_sf"/>
</dbReference>
<dbReference type="PROSITE" id="PS51084">
    <property type="entry name" value="HIT_2"/>
    <property type="match status" value="1"/>
</dbReference>
<dbReference type="STRING" id="908337.HMPREF9257_1677"/>
<evidence type="ECO:0000256" key="3">
    <source>
        <dbReference type="PROSITE-ProRule" id="PRU00464"/>
    </source>
</evidence>
<dbReference type="GO" id="GO:0009117">
    <property type="term" value="P:nucleotide metabolic process"/>
    <property type="evidence" value="ECO:0007669"/>
    <property type="project" value="TreeGrafter"/>
</dbReference>
<dbReference type="FunFam" id="3.30.428.10:FF:000014">
    <property type="entry name" value="Putative histidine triad (HIT) protein"/>
    <property type="match status" value="1"/>
</dbReference>
<sequence>MTDCIFCKIIEGQIPSAKVYEDDKVYAFLDITQATPGHTLVIPKEHVSDIFQYDAQLAGEVFSRIPKIAKAIMGAYPQAKGMNLINNNGQVAYQSVFHSHFHLIPRYSSDDPGFAIKFEDHSADFPSEKLQEIATNIAKHIDE</sequence>
<dbReference type="InterPro" id="IPR011146">
    <property type="entry name" value="HIT-like"/>
</dbReference>
<dbReference type="OrthoDB" id="9784774at2"/>
<evidence type="ECO:0000256" key="1">
    <source>
        <dbReference type="PIRSR" id="PIRSR601310-1"/>
    </source>
</evidence>
<proteinExistence type="predicted"/>
<feature type="domain" description="HIT" evidence="4">
    <location>
        <begin position="5"/>
        <end position="114"/>
    </location>
</feature>
<dbReference type="Proteomes" id="UP000005990">
    <property type="component" value="Unassembled WGS sequence"/>
</dbReference>
<protein>
    <submittedName>
        <fullName evidence="5">Histidine triad domain protein</fullName>
    </submittedName>
</protein>
<name>E4KQ77_9LACT</name>
<dbReference type="RefSeq" id="WP_006418690.1">
    <property type="nucleotide sequence ID" value="NZ_AENN01000016.1"/>
</dbReference>
<gene>
    <name evidence="5" type="primary">hit</name>
    <name evidence="5" type="ORF">HMPREF9257_1677</name>
</gene>
<feature type="short sequence motif" description="Histidine triad motif" evidence="2 3">
    <location>
        <begin position="98"/>
        <end position="102"/>
    </location>
</feature>
<organism evidence="5 6">
    <name type="scientific">Eremococcus coleocola ACS-139-V-Col8</name>
    <dbReference type="NCBI Taxonomy" id="908337"/>
    <lineage>
        <taxon>Bacteria</taxon>
        <taxon>Bacillati</taxon>
        <taxon>Bacillota</taxon>
        <taxon>Bacilli</taxon>
        <taxon>Lactobacillales</taxon>
        <taxon>Aerococcaceae</taxon>
        <taxon>Eremococcus</taxon>
    </lineage>
</organism>
<dbReference type="InterPro" id="IPR039384">
    <property type="entry name" value="HINT"/>
</dbReference>
<feature type="active site" description="Tele-AMP-histidine intermediate" evidence="1">
    <location>
        <position position="100"/>
    </location>
</feature>
<dbReference type="PANTHER" id="PTHR46648">
    <property type="entry name" value="HIT FAMILY PROTEIN 1"/>
    <property type="match status" value="1"/>
</dbReference>
<dbReference type="PRINTS" id="PR00332">
    <property type="entry name" value="HISTRIAD"/>
</dbReference>
<dbReference type="CDD" id="cd01277">
    <property type="entry name" value="HINT_subgroup"/>
    <property type="match status" value="1"/>
</dbReference>
<dbReference type="Gene3D" id="3.30.428.10">
    <property type="entry name" value="HIT-like"/>
    <property type="match status" value="1"/>
</dbReference>
<evidence type="ECO:0000313" key="5">
    <source>
        <dbReference type="EMBL" id="EFR30904.1"/>
    </source>
</evidence>
<dbReference type="InterPro" id="IPR019808">
    <property type="entry name" value="Histidine_triad_CS"/>
</dbReference>
<dbReference type="eggNOG" id="COG0537">
    <property type="taxonomic scope" value="Bacteria"/>
</dbReference>
<keyword evidence="6" id="KW-1185">Reference proteome</keyword>
<dbReference type="PROSITE" id="PS00892">
    <property type="entry name" value="HIT_1"/>
    <property type="match status" value="1"/>
</dbReference>
<dbReference type="SUPFAM" id="SSF54197">
    <property type="entry name" value="HIT-like"/>
    <property type="match status" value="1"/>
</dbReference>
<dbReference type="EMBL" id="AENN01000016">
    <property type="protein sequence ID" value="EFR30904.1"/>
    <property type="molecule type" value="Genomic_DNA"/>
</dbReference>
<evidence type="ECO:0000259" key="4">
    <source>
        <dbReference type="PROSITE" id="PS51084"/>
    </source>
</evidence>
<reference evidence="5 6" key="1">
    <citation type="submission" date="2010-10" db="EMBL/GenBank/DDBJ databases">
        <authorList>
            <person name="Durkin A.S."/>
            <person name="Madupu R."/>
            <person name="Torralba M."/>
            <person name="Gillis M."/>
            <person name="Methe B."/>
            <person name="Sutton G."/>
            <person name="Nelson K.E."/>
        </authorList>
    </citation>
    <scope>NUCLEOTIDE SEQUENCE [LARGE SCALE GENOMIC DNA]</scope>
    <source>
        <strain evidence="5 6">ACS-139-V-Col8</strain>
    </source>
</reference>